<keyword evidence="1" id="KW-0723">Serine/threonine-protein kinase</keyword>
<proteinExistence type="predicted"/>
<dbReference type="GO" id="GO:0005524">
    <property type="term" value="F:ATP binding"/>
    <property type="evidence" value="ECO:0007669"/>
    <property type="project" value="UniProtKB-KW"/>
</dbReference>
<dbReference type="Proteomes" id="UP001159042">
    <property type="component" value="Unassembled WGS sequence"/>
</dbReference>
<protein>
    <recommendedName>
        <fullName evidence="6">AGC-kinase C-terminal domain-containing protein</fullName>
    </recommendedName>
</protein>
<keyword evidence="3" id="KW-0547">Nucleotide-binding</keyword>
<evidence type="ECO:0000256" key="5">
    <source>
        <dbReference type="ARBA" id="ARBA00022840"/>
    </source>
</evidence>
<evidence type="ECO:0000313" key="7">
    <source>
        <dbReference type="EMBL" id="KAJ8920897.1"/>
    </source>
</evidence>
<dbReference type="InterPro" id="IPR000961">
    <property type="entry name" value="AGC-kinase_C"/>
</dbReference>
<sequence>MTFILDIKTHKWFRDTDWLAVYNCQVQPPFIPQIKSIGDAANFEVSNDNKLRVSEHMWYKEEFENF</sequence>
<keyword evidence="5" id="KW-0067">ATP-binding</keyword>
<evidence type="ECO:0000256" key="4">
    <source>
        <dbReference type="ARBA" id="ARBA00022777"/>
    </source>
</evidence>
<evidence type="ECO:0000313" key="8">
    <source>
        <dbReference type="Proteomes" id="UP001159042"/>
    </source>
</evidence>
<dbReference type="AlphaFoldDB" id="A0AAV8W2K6"/>
<dbReference type="Gene3D" id="1.10.510.10">
    <property type="entry name" value="Transferase(Phosphotransferase) domain 1"/>
    <property type="match status" value="1"/>
</dbReference>
<dbReference type="PROSITE" id="PS51285">
    <property type="entry name" value="AGC_KINASE_CTER"/>
    <property type="match status" value="1"/>
</dbReference>
<accession>A0AAV8W2K6</accession>
<keyword evidence="4" id="KW-0418">Kinase</keyword>
<organism evidence="7 8">
    <name type="scientific">Exocentrus adspersus</name>
    <dbReference type="NCBI Taxonomy" id="1586481"/>
    <lineage>
        <taxon>Eukaryota</taxon>
        <taxon>Metazoa</taxon>
        <taxon>Ecdysozoa</taxon>
        <taxon>Arthropoda</taxon>
        <taxon>Hexapoda</taxon>
        <taxon>Insecta</taxon>
        <taxon>Pterygota</taxon>
        <taxon>Neoptera</taxon>
        <taxon>Endopterygota</taxon>
        <taxon>Coleoptera</taxon>
        <taxon>Polyphaga</taxon>
        <taxon>Cucujiformia</taxon>
        <taxon>Chrysomeloidea</taxon>
        <taxon>Cerambycidae</taxon>
        <taxon>Lamiinae</taxon>
        <taxon>Acanthocinini</taxon>
        <taxon>Exocentrus</taxon>
    </lineage>
</organism>
<dbReference type="SMART" id="SM00133">
    <property type="entry name" value="S_TK_X"/>
    <property type="match status" value="1"/>
</dbReference>
<dbReference type="Gene3D" id="3.30.200.20">
    <property type="entry name" value="Phosphorylase Kinase, domain 1"/>
    <property type="match status" value="1"/>
</dbReference>
<reference evidence="7 8" key="1">
    <citation type="journal article" date="2023" name="Insect Mol. Biol.">
        <title>Genome sequencing provides insights into the evolution of gene families encoding plant cell wall-degrading enzymes in longhorned beetles.</title>
        <authorList>
            <person name="Shin N.R."/>
            <person name="Okamura Y."/>
            <person name="Kirsch R."/>
            <person name="Pauchet Y."/>
        </authorList>
    </citation>
    <scope>NUCLEOTIDE SEQUENCE [LARGE SCALE GENOMIC DNA]</scope>
    <source>
        <strain evidence="7">EAD_L_NR</strain>
    </source>
</reference>
<keyword evidence="8" id="KW-1185">Reference proteome</keyword>
<feature type="domain" description="AGC-kinase C-terminal" evidence="6">
    <location>
        <begin position="14"/>
        <end position="66"/>
    </location>
</feature>
<name>A0AAV8W2K6_9CUCU</name>
<dbReference type="EMBL" id="JANEYG010000012">
    <property type="protein sequence ID" value="KAJ8920897.1"/>
    <property type="molecule type" value="Genomic_DNA"/>
</dbReference>
<evidence type="ECO:0000256" key="1">
    <source>
        <dbReference type="ARBA" id="ARBA00022527"/>
    </source>
</evidence>
<dbReference type="GO" id="GO:0004674">
    <property type="term" value="F:protein serine/threonine kinase activity"/>
    <property type="evidence" value="ECO:0007669"/>
    <property type="project" value="UniProtKB-KW"/>
</dbReference>
<comment type="caution">
    <text evidence="7">The sequence shown here is derived from an EMBL/GenBank/DDBJ whole genome shotgun (WGS) entry which is preliminary data.</text>
</comment>
<evidence type="ECO:0000256" key="3">
    <source>
        <dbReference type="ARBA" id="ARBA00022741"/>
    </source>
</evidence>
<keyword evidence="2" id="KW-0808">Transferase</keyword>
<evidence type="ECO:0000256" key="2">
    <source>
        <dbReference type="ARBA" id="ARBA00022679"/>
    </source>
</evidence>
<gene>
    <name evidence="7" type="ORF">NQ315_015690</name>
</gene>
<evidence type="ECO:0000259" key="6">
    <source>
        <dbReference type="PROSITE" id="PS51285"/>
    </source>
</evidence>